<evidence type="ECO:0000259" key="7">
    <source>
        <dbReference type="Pfam" id="PF14322"/>
    </source>
</evidence>
<evidence type="ECO:0000313" key="8">
    <source>
        <dbReference type="EMBL" id="PZX11864.1"/>
    </source>
</evidence>
<protein>
    <submittedName>
        <fullName evidence="8">SusD-like starch-binding protein associating with outer membrane</fullName>
    </submittedName>
</protein>
<comment type="subcellular location">
    <subcellularLocation>
        <location evidence="1">Cell outer membrane</location>
    </subcellularLocation>
</comment>
<comment type="similarity">
    <text evidence="2">Belongs to the SusD family.</text>
</comment>
<organism evidence="8 9">
    <name type="scientific">Breznakibacter xylanolyticus</name>
    <dbReference type="NCBI Taxonomy" id="990"/>
    <lineage>
        <taxon>Bacteria</taxon>
        <taxon>Pseudomonadati</taxon>
        <taxon>Bacteroidota</taxon>
        <taxon>Bacteroidia</taxon>
        <taxon>Marinilabiliales</taxon>
        <taxon>Marinilabiliaceae</taxon>
        <taxon>Breznakibacter</taxon>
    </lineage>
</organism>
<dbReference type="Proteomes" id="UP000249239">
    <property type="component" value="Unassembled WGS sequence"/>
</dbReference>
<accession>A0A2W7N4T5</accession>
<dbReference type="Pfam" id="PF14322">
    <property type="entry name" value="SusD-like_3"/>
    <property type="match status" value="1"/>
</dbReference>
<reference evidence="8 9" key="1">
    <citation type="submission" date="2018-06" db="EMBL/GenBank/DDBJ databases">
        <title>Genomic Encyclopedia of Archaeal and Bacterial Type Strains, Phase II (KMG-II): from individual species to whole genera.</title>
        <authorList>
            <person name="Goeker M."/>
        </authorList>
    </citation>
    <scope>NUCLEOTIDE SEQUENCE [LARGE SCALE GENOMIC DNA]</scope>
    <source>
        <strain evidence="8 9">DSM 6779</strain>
    </source>
</reference>
<keyword evidence="9" id="KW-1185">Reference proteome</keyword>
<dbReference type="Pfam" id="PF07980">
    <property type="entry name" value="SusD_RagB"/>
    <property type="match status" value="1"/>
</dbReference>
<evidence type="ECO:0000256" key="1">
    <source>
        <dbReference type="ARBA" id="ARBA00004442"/>
    </source>
</evidence>
<dbReference type="GO" id="GO:0009279">
    <property type="term" value="C:cell outer membrane"/>
    <property type="evidence" value="ECO:0007669"/>
    <property type="project" value="UniProtKB-SubCell"/>
</dbReference>
<keyword evidence="3" id="KW-0732">Signal</keyword>
<proteinExistence type="inferred from homology"/>
<dbReference type="SUPFAM" id="SSF48452">
    <property type="entry name" value="TPR-like"/>
    <property type="match status" value="1"/>
</dbReference>
<feature type="domain" description="RagB/SusD" evidence="6">
    <location>
        <begin position="363"/>
        <end position="566"/>
    </location>
</feature>
<evidence type="ECO:0000256" key="5">
    <source>
        <dbReference type="ARBA" id="ARBA00023237"/>
    </source>
</evidence>
<dbReference type="EMBL" id="QKZK01000035">
    <property type="protein sequence ID" value="PZX11864.1"/>
    <property type="molecule type" value="Genomic_DNA"/>
</dbReference>
<dbReference type="InterPro" id="IPR012944">
    <property type="entry name" value="SusD_RagB_dom"/>
</dbReference>
<evidence type="ECO:0000256" key="2">
    <source>
        <dbReference type="ARBA" id="ARBA00006275"/>
    </source>
</evidence>
<keyword evidence="4" id="KW-0472">Membrane</keyword>
<keyword evidence="5" id="KW-0998">Cell outer membrane</keyword>
<evidence type="ECO:0000256" key="4">
    <source>
        <dbReference type="ARBA" id="ARBA00023136"/>
    </source>
</evidence>
<name>A0A2W7N4T5_9BACT</name>
<feature type="domain" description="SusD-like N-terminal" evidence="7">
    <location>
        <begin position="40"/>
        <end position="219"/>
    </location>
</feature>
<evidence type="ECO:0000259" key="6">
    <source>
        <dbReference type="Pfam" id="PF07980"/>
    </source>
</evidence>
<evidence type="ECO:0000313" key="9">
    <source>
        <dbReference type="Proteomes" id="UP000249239"/>
    </source>
</evidence>
<sequence length="579" mass="65254">MKKIGYLFIAALMLSSCEDFLLVEPLTQKTSANFPQTAEDAKQMMAGIYTTMNNEQRDCDRSHMFVCEIASDDKLGGGGVNDIKAQGYEAFLSSDPEMLFHTWEASYEGIHRANFAIENLVLLSDAVVSPELKNQYMGEAKFLRAFFYYRLATLFGNVPLKISTPRADLSNATPEAIFAQIASDLKEAIELLPNIPYSTTEDGRVTRWAAQAMMARVWLFYTGFYQKSSLPMVGGGEVTKANVVTWLGDCVTNSKHDLVGDFHELWPYTNSLTVNEYDYTKAYMAKTGKQLKYASDNGARNPETVFALKFSNYTDWDIRKGYGNMYQLYFALRGLQSLNNTFPYSGGWGQGNSIPKGLVDQWQADEPNDIRLWASVLDIEAELPNYSKGQWDFVLESNYWGKKYNGITAKDPKTGEPKHSYAVIMYGSKDNAQLAHGDDLILIRFADVLLMMSELTEDAQYMNRVRARVGLPAVSYSLANLQKERRYELAFEGLRWNDMRRWGDAYAKAALETQIGAPVYNFGEPAVYNGLNPKGYSARYDETKGFFPIPESEIRLANGLIEQIPGFKNGEGKYPGWSN</sequence>
<dbReference type="InterPro" id="IPR033985">
    <property type="entry name" value="SusD-like_N"/>
</dbReference>
<evidence type="ECO:0000256" key="3">
    <source>
        <dbReference type="ARBA" id="ARBA00022729"/>
    </source>
</evidence>
<dbReference type="AlphaFoldDB" id="A0A2W7N4T5"/>
<comment type="caution">
    <text evidence="8">The sequence shown here is derived from an EMBL/GenBank/DDBJ whole genome shotgun (WGS) entry which is preliminary data.</text>
</comment>
<dbReference type="Gene3D" id="1.25.40.390">
    <property type="match status" value="1"/>
</dbReference>
<gene>
    <name evidence="8" type="ORF">LX69_03010</name>
</gene>
<dbReference type="OrthoDB" id="621018at2"/>
<dbReference type="InterPro" id="IPR011990">
    <property type="entry name" value="TPR-like_helical_dom_sf"/>
</dbReference>
<dbReference type="PROSITE" id="PS51257">
    <property type="entry name" value="PROKAR_LIPOPROTEIN"/>
    <property type="match status" value="1"/>
</dbReference>
<dbReference type="RefSeq" id="WP_111446824.1">
    <property type="nucleotide sequence ID" value="NZ_QKZK01000035.1"/>
</dbReference>